<accession>A0A849ALX4</accession>
<gene>
    <name evidence="6" type="ORF">HJ588_17885</name>
</gene>
<dbReference type="InterPro" id="IPR000064">
    <property type="entry name" value="NLP_P60_dom"/>
</dbReference>
<sequence>MKVFDGSVIDDLAGATTAIVDVGVTGLWSGPNAPRSVDAPLTADAPDHDRWLDSLDAAPAREDSRHGLYGRYDSEVLRGEPVVIAERGPDGWSRVICPWQPSHKDSTGYPGYVRTAHLREVGGVPTDEPATDRAFSREALLAEARRHIGLAYLWGGISPAGLDCSGLVHYACRTLGLLVPRDAGDQYLACDDIPVEDAEPGDLYFFAHPDKPIHHVGIATGGGRLLHAPSTGQVVVEEEIPEARLRTLVAAGRIKPLR</sequence>
<keyword evidence="2" id="KW-0645">Protease</keyword>
<organism evidence="6 7">
    <name type="scientific">Flexivirga aerilata</name>
    <dbReference type="NCBI Taxonomy" id="1656889"/>
    <lineage>
        <taxon>Bacteria</taxon>
        <taxon>Bacillati</taxon>
        <taxon>Actinomycetota</taxon>
        <taxon>Actinomycetes</taxon>
        <taxon>Micrococcales</taxon>
        <taxon>Dermacoccaceae</taxon>
        <taxon>Flexivirga</taxon>
    </lineage>
</organism>
<dbReference type="AlphaFoldDB" id="A0A849ALX4"/>
<comment type="caution">
    <text evidence="6">The sequence shown here is derived from an EMBL/GenBank/DDBJ whole genome shotgun (WGS) entry which is preliminary data.</text>
</comment>
<name>A0A849ALX4_9MICO</name>
<dbReference type="GO" id="GO:0008234">
    <property type="term" value="F:cysteine-type peptidase activity"/>
    <property type="evidence" value="ECO:0007669"/>
    <property type="project" value="UniProtKB-KW"/>
</dbReference>
<keyword evidence="3" id="KW-0378">Hydrolase</keyword>
<proteinExistence type="inferred from homology"/>
<evidence type="ECO:0000313" key="7">
    <source>
        <dbReference type="Proteomes" id="UP000557772"/>
    </source>
</evidence>
<dbReference type="Pfam" id="PF00877">
    <property type="entry name" value="NLPC_P60"/>
    <property type="match status" value="1"/>
</dbReference>
<dbReference type="InterPro" id="IPR051202">
    <property type="entry name" value="Peptidase_C40"/>
</dbReference>
<protein>
    <submittedName>
        <fullName evidence="6">C40 family peptidase</fullName>
    </submittedName>
</protein>
<evidence type="ECO:0000256" key="4">
    <source>
        <dbReference type="ARBA" id="ARBA00022807"/>
    </source>
</evidence>
<evidence type="ECO:0000256" key="3">
    <source>
        <dbReference type="ARBA" id="ARBA00022801"/>
    </source>
</evidence>
<evidence type="ECO:0000313" key="6">
    <source>
        <dbReference type="EMBL" id="NNG41133.1"/>
    </source>
</evidence>
<reference evidence="6 7" key="1">
    <citation type="submission" date="2020-05" db="EMBL/GenBank/DDBJ databases">
        <title>Flexivirga sp. ID2601S isolated from air conditioner.</title>
        <authorList>
            <person name="Kim D.H."/>
        </authorList>
    </citation>
    <scope>NUCLEOTIDE SEQUENCE [LARGE SCALE GENOMIC DNA]</scope>
    <source>
        <strain evidence="6 7">ID2601S</strain>
    </source>
</reference>
<dbReference type="PROSITE" id="PS51935">
    <property type="entry name" value="NLPC_P60"/>
    <property type="match status" value="1"/>
</dbReference>
<dbReference type="Proteomes" id="UP000557772">
    <property type="component" value="Unassembled WGS sequence"/>
</dbReference>
<dbReference type="InterPro" id="IPR038765">
    <property type="entry name" value="Papain-like_cys_pep_sf"/>
</dbReference>
<feature type="domain" description="NlpC/P60" evidence="5">
    <location>
        <begin position="134"/>
        <end position="255"/>
    </location>
</feature>
<comment type="similarity">
    <text evidence="1">Belongs to the peptidase C40 family.</text>
</comment>
<dbReference type="PANTHER" id="PTHR47053:SF1">
    <property type="entry name" value="MUREIN DD-ENDOPEPTIDASE MEPH-RELATED"/>
    <property type="match status" value="1"/>
</dbReference>
<dbReference type="Gene3D" id="3.90.1720.10">
    <property type="entry name" value="endopeptidase domain like (from Nostoc punctiforme)"/>
    <property type="match status" value="1"/>
</dbReference>
<evidence type="ECO:0000259" key="5">
    <source>
        <dbReference type="PROSITE" id="PS51935"/>
    </source>
</evidence>
<dbReference type="GO" id="GO:0006508">
    <property type="term" value="P:proteolysis"/>
    <property type="evidence" value="ECO:0007669"/>
    <property type="project" value="UniProtKB-KW"/>
</dbReference>
<dbReference type="EMBL" id="JABENB010000003">
    <property type="protein sequence ID" value="NNG41133.1"/>
    <property type="molecule type" value="Genomic_DNA"/>
</dbReference>
<keyword evidence="4" id="KW-0788">Thiol protease</keyword>
<dbReference type="PANTHER" id="PTHR47053">
    <property type="entry name" value="MUREIN DD-ENDOPEPTIDASE MEPH-RELATED"/>
    <property type="match status" value="1"/>
</dbReference>
<evidence type="ECO:0000256" key="1">
    <source>
        <dbReference type="ARBA" id="ARBA00007074"/>
    </source>
</evidence>
<keyword evidence="7" id="KW-1185">Reference proteome</keyword>
<evidence type="ECO:0000256" key="2">
    <source>
        <dbReference type="ARBA" id="ARBA00022670"/>
    </source>
</evidence>
<dbReference type="SUPFAM" id="SSF54001">
    <property type="entry name" value="Cysteine proteinases"/>
    <property type="match status" value="1"/>
</dbReference>